<reference evidence="1 2" key="1">
    <citation type="journal article" date="2022" name="Nat. Genet.">
        <title>Improved pea reference genome and pan-genome highlight genomic features and evolutionary characteristics.</title>
        <authorList>
            <person name="Yang T."/>
            <person name="Liu R."/>
            <person name="Luo Y."/>
            <person name="Hu S."/>
            <person name="Wang D."/>
            <person name="Wang C."/>
            <person name="Pandey M.K."/>
            <person name="Ge S."/>
            <person name="Xu Q."/>
            <person name="Li N."/>
            <person name="Li G."/>
            <person name="Huang Y."/>
            <person name="Saxena R.K."/>
            <person name="Ji Y."/>
            <person name="Li M."/>
            <person name="Yan X."/>
            <person name="He Y."/>
            <person name="Liu Y."/>
            <person name="Wang X."/>
            <person name="Xiang C."/>
            <person name="Varshney R.K."/>
            <person name="Ding H."/>
            <person name="Gao S."/>
            <person name="Zong X."/>
        </authorList>
    </citation>
    <scope>NUCLEOTIDE SEQUENCE [LARGE SCALE GENOMIC DNA]</scope>
    <source>
        <strain evidence="1 2">cv. Zhongwan 6</strain>
    </source>
</reference>
<dbReference type="AlphaFoldDB" id="A0A9D4W6S5"/>
<evidence type="ECO:0000313" key="2">
    <source>
        <dbReference type="Proteomes" id="UP001058974"/>
    </source>
</evidence>
<protein>
    <submittedName>
        <fullName evidence="1">Uncharacterized protein</fullName>
    </submittedName>
</protein>
<gene>
    <name evidence="1" type="ORF">KIW84_062105</name>
</gene>
<comment type="caution">
    <text evidence="1">The sequence shown here is derived from an EMBL/GenBank/DDBJ whole genome shotgun (WGS) entry which is preliminary data.</text>
</comment>
<name>A0A9D4W6S5_PEA</name>
<accession>A0A9D4W6S5</accession>
<dbReference type="EMBL" id="JAMSHJ010000006">
    <property type="protein sequence ID" value="KAI5395794.1"/>
    <property type="molecule type" value="Genomic_DNA"/>
</dbReference>
<keyword evidence="2" id="KW-1185">Reference proteome</keyword>
<dbReference type="Gramene" id="Psat06G0210500-T1">
    <property type="protein sequence ID" value="KAI5395794.1"/>
    <property type="gene ID" value="KIW84_062105"/>
</dbReference>
<dbReference type="Gramene" id="Psat6g077600.1">
    <property type="protein sequence ID" value="Psat6g077600.1.cds"/>
    <property type="gene ID" value="Psat6g077600"/>
</dbReference>
<sequence length="117" mass="13135">MSWDKLARAKGEGGLGFRGIRDFNTSLLGKNYCRLLIGENSFIGKVFKGRLTQAFMYLEEFVSFGYIIKNPALGTVLAASREETILVAPEVAKILTIRWCRYEPGKDNNPVGFLYCC</sequence>
<proteinExistence type="predicted"/>
<dbReference type="Proteomes" id="UP001058974">
    <property type="component" value="Chromosome 6"/>
</dbReference>
<organism evidence="1 2">
    <name type="scientific">Pisum sativum</name>
    <name type="common">Garden pea</name>
    <name type="synonym">Lathyrus oleraceus</name>
    <dbReference type="NCBI Taxonomy" id="3888"/>
    <lineage>
        <taxon>Eukaryota</taxon>
        <taxon>Viridiplantae</taxon>
        <taxon>Streptophyta</taxon>
        <taxon>Embryophyta</taxon>
        <taxon>Tracheophyta</taxon>
        <taxon>Spermatophyta</taxon>
        <taxon>Magnoliopsida</taxon>
        <taxon>eudicotyledons</taxon>
        <taxon>Gunneridae</taxon>
        <taxon>Pentapetalae</taxon>
        <taxon>rosids</taxon>
        <taxon>fabids</taxon>
        <taxon>Fabales</taxon>
        <taxon>Fabaceae</taxon>
        <taxon>Papilionoideae</taxon>
        <taxon>50 kb inversion clade</taxon>
        <taxon>NPAAA clade</taxon>
        <taxon>Hologalegina</taxon>
        <taxon>IRL clade</taxon>
        <taxon>Fabeae</taxon>
        <taxon>Lathyrus</taxon>
    </lineage>
</organism>
<evidence type="ECO:0000313" key="1">
    <source>
        <dbReference type="EMBL" id="KAI5395794.1"/>
    </source>
</evidence>